<evidence type="ECO:0000313" key="11">
    <source>
        <dbReference type="EMBL" id="MBG6134089.1"/>
    </source>
</evidence>
<dbReference type="RefSeq" id="WP_197001368.1">
    <property type="nucleotide sequence ID" value="NZ_BONS01000026.1"/>
</dbReference>
<evidence type="ECO:0000256" key="4">
    <source>
        <dbReference type="ARBA" id="ARBA00022679"/>
    </source>
</evidence>
<evidence type="ECO:0000256" key="1">
    <source>
        <dbReference type="ARBA" id="ARBA00000085"/>
    </source>
</evidence>
<dbReference type="GO" id="GO:0005524">
    <property type="term" value="F:ATP binding"/>
    <property type="evidence" value="ECO:0007669"/>
    <property type="project" value="UniProtKB-KW"/>
</dbReference>
<feature type="transmembrane region" description="Helical" evidence="9">
    <location>
        <begin position="69"/>
        <end position="93"/>
    </location>
</feature>
<dbReference type="Proteomes" id="UP000622552">
    <property type="component" value="Unassembled WGS sequence"/>
</dbReference>
<keyword evidence="9" id="KW-0812">Transmembrane</keyword>
<evidence type="ECO:0000313" key="12">
    <source>
        <dbReference type="Proteomes" id="UP000622552"/>
    </source>
</evidence>
<evidence type="ECO:0000256" key="7">
    <source>
        <dbReference type="ARBA" id="ARBA00022840"/>
    </source>
</evidence>
<dbReference type="AlphaFoldDB" id="A0A8J7KFS4"/>
<keyword evidence="8" id="KW-0902">Two-component regulatory system</keyword>
<dbReference type="GO" id="GO:0046983">
    <property type="term" value="F:protein dimerization activity"/>
    <property type="evidence" value="ECO:0007669"/>
    <property type="project" value="InterPro"/>
</dbReference>
<evidence type="ECO:0000256" key="6">
    <source>
        <dbReference type="ARBA" id="ARBA00022777"/>
    </source>
</evidence>
<evidence type="ECO:0000256" key="2">
    <source>
        <dbReference type="ARBA" id="ARBA00012438"/>
    </source>
</evidence>
<name>A0A8J7KFS4_9ACTN</name>
<dbReference type="InterPro" id="IPR036890">
    <property type="entry name" value="HATPase_C_sf"/>
</dbReference>
<keyword evidence="12" id="KW-1185">Reference proteome</keyword>
<feature type="transmembrane region" description="Helical" evidence="9">
    <location>
        <begin position="20"/>
        <end position="38"/>
    </location>
</feature>
<protein>
    <recommendedName>
        <fullName evidence="2">histidine kinase</fullName>
        <ecNumber evidence="2">2.7.13.3</ecNumber>
    </recommendedName>
</protein>
<evidence type="ECO:0000256" key="5">
    <source>
        <dbReference type="ARBA" id="ARBA00022741"/>
    </source>
</evidence>
<dbReference type="SUPFAM" id="SSF55874">
    <property type="entry name" value="ATPase domain of HSP90 chaperone/DNA topoisomerase II/histidine kinase"/>
    <property type="match status" value="1"/>
</dbReference>
<keyword evidence="9" id="KW-0472">Membrane</keyword>
<feature type="domain" description="Signal transduction histidine kinase subgroup 3 dimerisation and phosphoacceptor" evidence="10">
    <location>
        <begin position="197"/>
        <end position="263"/>
    </location>
</feature>
<feature type="transmembrane region" description="Helical" evidence="9">
    <location>
        <begin position="45"/>
        <end position="63"/>
    </location>
</feature>
<comment type="caution">
    <text evidence="11">The sequence shown here is derived from an EMBL/GenBank/DDBJ whole genome shotgun (WGS) entry which is preliminary data.</text>
</comment>
<dbReference type="Pfam" id="PF07730">
    <property type="entry name" value="HisKA_3"/>
    <property type="match status" value="1"/>
</dbReference>
<dbReference type="EMBL" id="JADOUF010000001">
    <property type="protein sequence ID" value="MBG6134089.1"/>
    <property type="molecule type" value="Genomic_DNA"/>
</dbReference>
<accession>A0A8J7KFS4</accession>
<keyword evidence="7" id="KW-0067">ATP-binding</keyword>
<evidence type="ECO:0000256" key="8">
    <source>
        <dbReference type="ARBA" id="ARBA00023012"/>
    </source>
</evidence>
<evidence type="ECO:0000256" key="9">
    <source>
        <dbReference type="SAM" id="Phobius"/>
    </source>
</evidence>
<dbReference type="PANTHER" id="PTHR24421">
    <property type="entry name" value="NITRATE/NITRITE SENSOR PROTEIN NARX-RELATED"/>
    <property type="match status" value="1"/>
</dbReference>
<keyword evidence="5" id="KW-0547">Nucleotide-binding</keyword>
<comment type="catalytic activity">
    <reaction evidence="1">
        <text>ATP + protein L-histidine = ADP + protein N-phospho-L-histidine.</text>
        <dbReference type="EC" id="2.7.13.3"/>
    </reaction>
</comment>
<dbReference type="InterPro" id="IPR050482">
    <property type="entry name" value="Sensor_HK_TwoCompSys"/>
</dbReference>
<keyword evidence="4" id="KW-0808">Transferase</keyword>
<dbReference type="GO" id="GO:0000155">
    <property type="term" value="F:phosphorelay sensor kinase activity"/>
    <property type="evidence" value="ECO:0007669"/>
    <property type="project" value="InterPro"/>
</dbReference>
<proteinExistence type="predicted"/>
<sequence length="401" mass="43349">MQDSSPAYQPALRWYSHTWRLALCLLVSLVAWSVLWSAQWRDHRPLFWLDLAVGLAAFGLVFLRRRWPFGIALVLAAAGAVSAVAIGPALLAAVSFATRRRIGRILALGVLWVLAAEAHGWTQPDTAKGFSYSVGTDAPTASPREAGLVAQVVVTSAFLGVGMYIGSRRELLWTLRERAQAAEADRDLRVATARANERAAIAREMHDVLAHRISRVSMQAGAIAIRGDLTAGELRGQVRVIQEQANAALIELRDILGVLREPDDGRSVRPPQPTYADLDSLVTEARQSGMNIEFHDRIDPRDTVSDAAGRTTFRIVQEGLTNARKHAPGALVSIELSGDPERGIDIVLRNALGFGSTATAAPGSGLGLIGLAERATVQGGHLTHARENAVFVLHGWIPWTT</sequence>
<dbReference type="EC" id="2.7.13.3" evidence="2"/>
<gene>
    <name evidence="11" type="ORF">IW245_000283</name>
</gene>
<reference evidence="11" key="1">
    <citation type="submission" date="2020-11" db="EMBL/GenBank/DDBJ databases">
        <title>Sequencing the genomes of 1000 actinobacteria strains.</title>
        <authorList>
            <person name="Klenk H.-P."/>
        </authorList>
    </citation>
    <scope>NUCLEOTIDE SEQUENCE</scope>
    <source>
        <strain evidence="11">DSM 45356</strain>
    </source>
</reference>
<evidence type="ECO:0000256" key="3">
    <source>
        <dbReference type="ARBA" id="ARBA00022553"/>
    </source>
</evidence>
<dbReference type="InterPro" id="IPR011712">
    <property type="entry name" value="Sig_transdc_His_kin_sub3_dim/P"/>
</dbReference>
<keyword evidence="9" id="KW-1133">Transmembrane helix</keyword>
<keyword evidence="3" id="KW-0597">Phosphoprotein</keyword>
<dbReference type="CDD" id="cd16917">
    <property type="entry name" value="HATPase_UhpB-NarQ-NarX-like"/>
    <property type="match status" value="1"/>
</dbReference>
<keyword evidence="6 11" id="KW-0418">Kinase</keyword>
<dbReference type="Gene3D" id="1.20.5.1930">
    <property type="match status" value="1"/>
</dbReference>
<dbReference type="GO" id="GO:0016020">
    <property type="term" value="C:membrane"/>
    <property type="evidence" value="ECO:0007669"/>
    <property type="project" value="InterPro"/>
</dbReference>
<dbReference type="Gene3D" id="3.30.565.10">
    <property type="entry name" value="Histidine kinase-like ATPase, C-terminal domain"/>
    <property type="match status" value="1"/>
</dbReference>
<organism evidence="11 12">
    <name type="scientific">Longispora fulva</name>
    <dbReference type="NCBI Taxonomy" id="619741"/>
    <lineage>
        <taxon>Bacteria</taxon>
        <taxon>Bacillati</taxon>
        <taxon>Actinomycetota</taxon>
        <taxon>Actinomycetes</taxon>
        <taxon>Micromonosporales</taxon>
        <taxon>Micromonosporaceae</taxon>
        <taxon>Longispora</taxon>
    </lineage>
</organism>
<evidence type="ECO:0000259" key="10">
    <source>
        <dbReference type="Pfam" id="PF07730"/>
    </source>
</evidence>
<dbReference type="PANTHER" id="PTHR24421:SF10">
    <property type="entry name" value="NITRATE_NITRITE SENSOR PROTEIN NARQ"/>
    <property type="match status" value="1"/>
</dbReference>